<evidence type="ECO:0000313" key="2">
    <source>
        <dbReference type="EMBL" id="EEQ38892.1"/>
    </source>
</evidence>
<evidence type="ECO:0000256" key="1">
    <source>
        <dbReference type="SAM" id="MobiDB-lite"/>
    </source>
</evidence>
<dbReference type="AlphaFoldDB" id="C4Y3A5"/>
<accession>C4Y3A5</accession>
<feature type="region of interest" description="Disordered" evidence="1">
    <location>
        <begin position="270"/>
        <end position="294"/>
    </location>
</feature>
<organism evidence="2 3">
    <name type="scientific">Clavispora lusitaniae (strain ATCC 42720)</name>
    <name type="common">Yeast</name>
    <name type="synonym">Candida lusitaniae</name>
    <dbReference type="NCBI Taxonomy" id="306902"/>
    <lineage>
        <taxon>Eukaryota</taxon>
        <taxon>Fungi</taxon>
        <taxon>Dikarya</taxon>
        <taxon>Ascomycota</taxon>
        <taxon>Saccharomycotina</taxon>
        <taxon>Pichiomycetes</taxon>
        <taxon>Metschnikowiaceae</taxon>
        <taxon>Clavispora</taxon>
    </lineage>
</organism>
<protein>
    <submittedName>
        <fullName evidence="2">Uncharacterized protein</fullName>
    </submittedName>
</protein>
<name>C4Y3A5_CLAL4</name>
<feature type="compositionally biased region" description="Basic and acidic residues" evidence="1">
    <location>
        <begin position="110"/>
        <end position="121"/>
    </location>
</feature>
<dbReference type="InParanoid" id="C4Y3A5"/>
<dbReference type="VEuPathDB" id="FungiDB:CLUG_03018"/>
<evidence type="ECO:0000313" key="3">
    <source>
        <dbReference type="Proteomes" id="UP000007703"/>
    </source>
</evidence>
<reference evidence="2 3" key="1">
    <citation type="journal article" date="2009" name="Nature">
        <title>Evolution of pathogenicity and sexual reproduction in eight Candida genomes.</title>
        <authorList>
            <person name="Butler G."/>
            <person name="Rasmussen M.D."/>
            <person name="Lin M.F."/>
            <person name="Santos M.A."/>
            <person name="Sakthikumar S."/>
            <person name="Munro C.A."/>
            <person name="Rheinbay E."/>
            <person name="Grabherr M."/>
            <person name="Forche A."/>
            <person name="Reedy J.L."/>
            <person name="Agrafioti I."/>
            <person name="Arnaud M.B."/>
            <person name="Bates S."/>
            <person name="Brown A.J."/>
            <person name="Brunke S."/>
            <person name="Costanzo M.C."/>
            <person name="Fitzpatrick D.A."/>
            <person name="de Groot P.W."/>
            <person name="Harris D."/>
            <person name="Hoyer L.L."/>
            <person name="Hube B."/>
            <person name="Klis F.M."/>
            <person name="Kodira C."/>
            <person name="Lennard N."/>
            <person name="Logue M.E."/>
            <person name="Martin R."/>
            <person name="Neiman A.M."/>
            <person name="Nikolaou E."/>
            <person name="Quail M.A."/>
            <person name="Quinn J."/>
            <person name="Santos M.C."/>
            <person name="Schmitzberger F.F."/>
            <person name="Sherlock G."/>
            <person name="Shah P."/>
            <person name="Silverstein K.A."/>
            <person name="Skrzypek M.S."/>
            <person name="Soll D."/>
            <person name="Staggs R."/>
            <person name="Stansfield I."/>
            <person name="Stumpf M.P."/>
            <person name="Sudbery P.E."/>
            <person name="Srikantha T."/>
            <person name="Zeng Q."/>
            <person name="Berman J."/>
            <person name="Berriman M."/>
            <person name="Heitman J."/>
            <person name="Gow N.A."/>
            <person name="Lorenz M.C."/>
            <person name="Birren B.W."/>
            <person name="Kellis M."/>
            <person name="Cuomo C.A."/>
        </authorList>
    </citation>
    <scope>NUCLEOTIDE SEQUENCE [LARGE SCALE GENOMIC DNA]</scope>
    <source>
        <strain evidence="2 3">ATCC 42720</strain>
    </source>
</reference>
<proteinExistence type="predicted"/>
<sequence length="294" mass="32265">MPLIISLQPLVGEENGRVRWNRAAQGDAEAAVQVGGAAWARQYLGRSRARRKALAFMRSYVQLDGVDRIHHKMEGHAGGGSADKQVGFLGLRAESAQRAGGRLKTGKPHGGADHFSRERRPKPVPEAAHAVAAHHQKQHGAVGRGLGAVCSRGYQRQIWSQMWSQMRQAHGRGHVGISCVLRSHVGHSEAALDQLHGRQHKGRGETCKQACGGRRKHRVALEQRVRGEHLSRPQEAAKKHRAFRAGAHKRRTHTFVKPARNAFVAVDVGDGGKRGVARDAGSEPHLDRVERELH</sequence>
<dbReference type="HOGENOM" id="CLU_946659_0_0_1"/>
<dbReference type="KEGG" id="clu:CLUG_03018"/>
<dbReference type="Proteomes" id="UP000007703">
    <property type="component" value="Unassembled WGS sequence"/>
</dbReference>
<feature type="region of interest" description="Disordered" evidence="1">
    <location>
        <begin position="97"/>
        <end position="121"/>
    </location>
</feature>
<gene>
    <name evidence="2" type="ORF">CLUG_03018</name>
</gene>
<dbReference type="EMBL" id="CH408078">
    <property type="protein sequence ID" value="EEQ38892.1"/>
    <property type="molecule type" value="Genomic_DNA"/>
</dbReference>